<proteinExistence type="predicted"/>
<organism evidence="2">
    <name type="scientific">viral metagenome</name>
    <dbReference type="NCBI Taxonomy" id="1070528"/>
    <lineage>
        <taxon>unclassified sequences</taxon>
        <taxon>metagenomes</taxon>
        <taxon>organismal metagenomes</taxon>
    </lineage>
</organism>
<protein>
    <submittedName>
        <fullName evidence="2">Uncharacterized protein</fullName>
    </submittedName>
</protein>
<accession>A0A6C0E660</accession>
<feature type="compositionally biased region" description="Polar residues" evidence="1">
    <location>
        <begin position="288"/>
        <end position="300"/>
    </location>
</feature>
<evidence type="ECO:0000256" key="1">
    <source>
        <dbReference type="SAM" id="MobiDB-lite"/>
    </source>
</evidence>
<reference evidence="2" key="1">
    <citation type="journal article" date="2020" name="Nature">
        <title>Giant virus diversity and host interactions through global metagenomics.</title>
        <authorList>
            <person name="Schulz F."/>
            <person name="Roux S."/>
            <person name="Paez-Espino D."/>
            <person name="Jungbluth S."/>
            <person name="Walsh D.A."/>
            <person name="Denef V.J."/>
            <person name="McMahon K.D."/>
            <person name="Konstantinidis K.T."/>
            <person name="Eloe-Fadrosh E.A."/>
            <person name="Kyrpides N.C."/>
            <person name="Woyke T."/>
        </authorList>
    </citation>
    <scope>NUCLEOTIDE SEQUENCE</scope>
    <source>
        <strain evidence="2">GVMAG-M-3300023179-114</strain>
    </source>
</reference>
<sequence>MDQNKKNQKINEAIDQFYKLKNEYETNFYEKYVKPILNSGKSRREKKTQYQKLPKPRCINCGRNVGSIFTIKGDTTELTHKYTAKCGDITAPCALNISIITPSTEPYEQSLQDNALSAGSLNTLKKSIIKAKNDLMFGYLKQEEAFELFQKLTSELKADTDLFDYTLNQYIIQCDNPEKQEFLKKKQVEFEIQLAEFKDMIKEFNKTNDEKQIHSAVEFYINALMPQWKEIEHIKYSYNKVEIIDGKYTLVQKKNTLEQLEFSYNEPVLQSFVVGMKAPSKTLKNKPLPQNTKTRKQQPMPTLVLVGEEETEKKTNMEPSEEEGAEELETKEPELEES</sequence>
<feature type="compositionally biased region" description="Basic and acidic residues" evidence="1">
    <location>
        <begin position="328"/>
        <end position="338"/>
    </location>
</feature>
<dbReference type="AlphaFoldDB" id="A0A6C0E660"/>
<name>A0A6C0E660_9ZZZZ</name>
<dbReference type="EMBL" id="MN739721">
    <property type="protein sequence ID" value="QHT22905.1"/>
    <property type="molecule type" value="Genomic_DNA"/>
</dbReference>
<feature type="region of interest" description="Disordered" evidence="1">
    <location>
        <begin position="281"/>
        <end position="338"/>
    </location>
</feature>
<evidence type="ECO:0000313" key="2">
    <source>
        <dbReference type="EMBL" id="QHT22905.1"/>
    </source>
</evidence>